<sequence>MPEAGIHPDIITPAISRLLGKDASVRPGYYENGSTKATYYLKAFKSLKPATIEKIEGLLGAIVGNEAASRRSTRSFRYD</sequence>
<accession>A0AAI9ZM38</accession>
<organism evidence="1 2">
    <name type="scientific">Colletotrichum phormii</name>
    <dbReference type="NCBI Taxonomy" id="359342"/>
    <lineage>
        <taxon>Eukaryota</taxon>
        <taxon>Fungi</taxon>
        <taxon>Dikarya</taxon>
        <taxon>Ascomycota</taxon>
        <taxon>Pezizomycotina</taxon>
        <taxon>Sordariomycetes</taxon>
        <taxon>Hypocreomycetidae</taxon>
        <taxon>Glomerellales</taxon>
        <taxon>Glomerellaceae</taxon>
        <taxon>Colletotrichum</taxon>
        <taxon>Colletotrichum acutatum species complex</taxon>
    </lineage>
</organism>
<evidence type="ECO:0000313" key="1">
    <source>
        <dbReference type="EMBL" id="KAK1633453.1"/>
    </source>
</evidence>
<protein>
    <submittedName>
        <fullName evidence="1">Uncharacterized protein</fullName>
    </submittedName>
</protein>
<dbReference type="EMBL" id="JAHMHQ010000018">
    <property type="protein sequence ID" value="KAK1633453.1"/>
    <property type="molecule type" value="Genomic_DNA"/>
</dbReference>
<comment type="caution">
    <text evidence="1">The sequence shown here is derived from an EMBL/GenBank/DDBJ whole genome shotgun (WGS) entry which is preliminary data.</text>
</comment>
<dbReference type="GeneID" id="85473173"/>
<reference evidence="1" key="1">
    <citation type="submission" date="2021-06" db="EMBL/GenBank/DDBJ databases">
        <title>Comparative genomics, transcriptomics and evolutionary studies reveal genomic signatures of adaptation to plant cell wall in hemibiotrophic fungi.</title>
        <authorList>
            <consortium name="DOE Joint Genome Institute"/>
            <person name="Baroncelli R."/>
            <person name="Diaz J.F."/>
            <person name="Benocci T."/>
            <person name="Peng M."/>
            <person name="Battaglia E."/>
            <person name="Haridas S."/>
            <person name="Andreopoulos W."/>
            <person name="Labutti K."/>
            <person name="Pangilinan J."/>
            <person name="Floch G.L."/>
            <person name="Makela M.R."/>
            <person name="Henrissat B."/>
            <person name="Grigoriev I.V."/>
            <person name="Crouch J.A."/>
            <person name="De Vries R.P."/>
            <person name="Sukno S.A."/>
            <person name="Thon M.R."/>
        </authorList>
    </citation>
    <scope>NUCLEOTIDE SEQUENCE</scope>
    <source>
        <strain evidence="1">CBS 102054</strain>
    </source>
</reference>
<proteinExistence type="predicted"/>
<gene>
    <name evidence="1" type="ORF">BDP81DRAFT_397340</name>
</gene>
<dbReference type="Proteomes" id="UP001243989">
    <property type="component" value="Unassembled WGS sequence"/>
</dbReference>
<dbReference type="AlphaFoldDB" id="A0AAI9ZM38"/>
<keyword evidence="2" id="KW-1185">Reference proteome</keyword>
<dbReference type="RefSeq" id="XP_060442060.1">
    <property type="nucleotide sequence ID" value="XM_060588311.1"/>
</dbReference>
<evidence type="ECO:0000313" key="2">
    <source>
        <dbReference type="Proteomes" id="UP001243989"/>
    </source>
</evidence>
<name>A0AAI9ZM38_9PEZI</name>